<evidence type="ECO:0000313" key="3">
    <source>
        <dbReference type="EMBL" id="CAH2054379.1"/>
    </source>
</evidence>
<proteinExistence type="predicted"/>
<keyword evidence="4" id="KW-1185">Reference proteome</keyword>
<feature type="region of interest" description="Disordered" evidence="1">
    <location>
        <begin position="459"/>
        <end position="498"/>
    </location>
</feature>
<protein>
    <submittedName>
        <fullName evidence="3">Uncharacterized protein</fullName>
    </submittedName>
</protein>
<evidence type="ECO:0000256" key="2">
    <source>
        <dbReference type="SAM" id="SignalP"/>
    </source>
</evidence>
<organism evidence="3 4">
    <name type="scientific">Iphiclides podalirius</name>
    <name type="common">scarce swallowtail</name>
    <dbReference type="NCBI Taxonomy" id="110791"/>
    <lineage>
        <taxon>Eukaryota</taxon>
        <taxon>Metazoa</taxon>
        <taxon>Ecdysozoa</taxon>
        <taxon>Arthropoda</taxon>
        <taxon>Hexapoda</taxon>
        <taxon>Insecta</taxon>
        <taxon>Pterygota</taxon>
        <taxon>Neoptera</taxon>
        <taxon>Endopterygota</taxon>
        <taxon>Lepidoptera</taxon>
        <taxon>Glossata</taxon>
        <taxon>Ditrysia</taxon>
        <taxon>Papilionoidea</taxon>
        <taxon>Papilionidae</taxon>
        <taxon>Papilioninae</taxon>
        <taxon>Iphiclides</taxon>
    </lineage>
</organism>
<feature type="compositionally biased region" description="Polar residues" evidence="1">
    <location>
        <begin position="474"/>
        <end position="495"/>
    </location>
</feature>
<feature type="signal peptide" evidence="2">
    <location>
        <begin position="1"/>
        <end position="17"/>
    </location>
</feature>
<evidence type="ECO:0000313" key="4">
    <source>
        <dbReference type="Proteomes" id="UP000837857"/>
    </source>
</evidence>
<accession>A0ABN8IES3</accession>
<sequence length="578" mass="65235">MKTKIVLLFAIILCAYAAGNEEKKTEEDDMLKDKRQTEEGNSDGMYRSPRKQEQAAPVEEPQEDDKSSGKPELEEYRPGQVFSLNAQELLELQPERKAPLAGGQQLQQLQQLYANPQPEQKQNLQPFYYLDPQLSPQVSLQPSHTVIARPHYSSNGGEASVGAALSVSDTGSGPAHTFDQDLLALFGHAARQDDQRPQVYTPTQQPLLVAPQAAAPQYQQIERYVTKPTKKPTKLRPKIQFTSTQAPAAPQQYLIETTNVQAQQQLQNQYRSLQPQRTAQTLRFIPIPESQPSIPLYERPESQGLKIVPAPNLQNLQPQAQNNYVYIPQYQQPELVQKQYRFLDTQRQQIQAVRQEQPRIALSNVERPLTYLKRFPDPEKVRTVKIYNQAGPEGVPSAPQPTQIIGEQYFLRPLYRSNDQRGRYELSQLSLRQSEQARFLEATKAPLSTIYVNKNLSPKKASRPALRIEPSAKLEQSGQSYTAEQPANSDQISVEQQARALDAQRRQLPPPKNNKAYTQEEFAALVAAGYSVTPIPVGNSGQQAAQSRSSVEAIQIPQRHPLYNNRHQYLPLRSDEAP</sequence>
<feature type="compositionally biased region" description="Basic and acidic residues" evidence="1">
    <location>
        <begin position="64"/>
        <end position="77"/>
    </location>
</feature>
<feature type="region of interest" description="Disordered" evidence="1">
    <location>
        <begin position="537"/>
        <end position="578"/>
    </location>
</feature>
<reference evidence="3" key="1">
    <citation type="submission" date="2022-03" db="EMBL/GenBank/DDBJ databases">
        <authorList>
            <person name="Martin H S."/>
        </authorList>
    </citation>
    <scope>NUCLEOTIDE SEQUENCE</scope>
</reference>
<feature type="compositionally biased region" description="Polar residues" evidence="1">
    <location>
        <begin position="539"/>
        <end position="552"/>
    </location>
</feature>
<gene>
    <name evidence="3" type="ORF">IPOD504_LOCUS8603</name>
</gene>
<keyword evidence="2" id="KW-0732">Signal</keyword>
<feature type="chain" id="PRO_5046335386" evidence="2">
    <location>
        <begin position="18"/>
        <end position="578"/>
    </location>
</feature>
<dbReference type="Proteomes" id="UP000837857">
    <property type="component" value="Chromosome 21"/>
</dbReference>
<name>A0ABN8IES3_9NEOP</name>
<dbReference type="EMBL" id="OW152833">
    <property type="protein sequence ID" value="CAH2054379.1"/>
    <property type="molecule type" value="Genomic_DNA"/>
</dbReference>
<feature type="non-terminal residue" evidence="3">
    <location>
        <position position="1"/>
    </location>
</feature>
<feature type="compositionally biased region" description="Basic and acidic residues" evidence="1">
    <location>
        <begin position="22"/>
        <end position="38"/>
    </location>
</feature>
<feature type="region of interest" description="Disordered" evidence="1">
    <location>
        <begin position="22"/>
        <end position="80"/>
    </location>
</feature>
<evidence type="ECO:0000256" key="1">
    <source>
        <dbReference type="SAM" id="MobiDB-lite"/>
    </source>
</evidence>